<evidence type="ECO:0000313" key="2">
    <source>
        <dbReference type="Proteomes" id="UP000022910"/>
    </source>
</evidence>
<dbReference type="OrthoDB" id="2328876at2759"/>
<dbReference type="SMR" id="A0A015KJK8"/>
<evidence type="ECO:0000313" key="1">
    <source>
        <dbReference type="EMBL" id="EXX67749.1"/>
    </source>
</evidence>
<dbReference type="Proteomes" id="UP000022910">
    <property type="component" value="Unassembled WGS sequence"/>
</dbReference>
<dbReference type="Gene3D" id="3.80.10.10">
    <property type="entry name" value="Ribonuclease Inhibitor"/>
    <property type="match status" value="2"/>
</dbReference>
<dbReference type="HOGENOM" id="CLU_028913_7_0_1"/>
<dbReference type="SUPFAM" id="SSF52047">
    <property type="entry name" value="RNI-like"/>
    <property type="match status" value="1"/>
</dbReference>
<keyword evidence="2" id="KW-1185">Reference proteome</keyword>
<reference evidence="1 2" key="1">
    <citation type="submission" date="2014-02" db="EMBL/GenBank/DDBJ databases">
        <title>Single nucleus genome sequencing reveals high similarity among nuclei of an endomycorrhizal fungus.</title>
        <authorList>
            <person name="Lin K."/>
            <person name="Geurts R."/>
            <person name="Zhang Z."/>
            <person name="Limpens E."/>
            <person name="Saunders D.G."/>
            <person name="Mu D."/>
            <person name="Pang E."/>
            <person name="Cao H."/>
            <person name="Cha H."/>
            <person name="Lin T."/>
            <person name="Zhou Q."/>
            <person name="Shang Y."/>
            <person name="Li Y."/>
            <person name="Ivanov S."/>
            <person name="Sharma T."/>
            <person name="Velzen R.V."/>
            <person name="Ruijter N.D."/>
            <person name="Aanen D.K."/>
            <person name="Win J."/>
            <person name="Kamoun S."/>
            <person name="Bisseling T."/>
            <person name="Huang S."/>
        </authorList>
    </citation>
    <scope>NUCLEOTIDE SEQUENCE [LARGE SCALE GENOMIC DNA]</scope>
    <source>
        <strain evidence="2">DAOM197198w</strain>
    </source>
</reference>
<comment type="caution">
    <text evidence="1">The sequence shown here is derived from an EMBL/GenBank/DDBJ whole genome shotgun (WGS) entry which is preliminary data.</text>
</comment>
<protein>
    <recommendedName>
        <fullName evidence="3">F-box domain-containing protein</fullName>
    </recommendedName>
</protein>
<accession>A0A015KJK8</accession>
<dbReference type="AlphaFoldDB" id="A0A015KJK8"/>
<dbReference type="InterPro" id="IPR032675">
    <property type="entry name" value="LRR_dom_sf"/>
</dbReference>
<dbReference type="EMBL" id="JEMT01017570">
    <property type="protein sequence ID" value="EXX67749.1"/>
    <property type="molecule type" value="Genomic_DNA"/>
</dbReference>
<sequence>MFSKLTEDCFDEIIQYINDKNTLYSFLLVNRLFCRKVTPKLWSEPFAFLEHSSPVLIRTYISCFSDKERDSLYNYGLKIKIKYKPSLFSYPSFLNEFDFWPLKTSTEEWVRSFGHKRNLKMSPFFRYFLKILLRKCKNMRTLRWFTHEKCYLMPDIRNFSSGSRNVFKNIRELHCGNYYLNPTFYYQLSKICKNITVLNVLHYHKPNDSHLSDLIKKQNGLQSVTFCSLSGGTLRLVDSLSSQAHSIVSIRLEDTDLTDVSSKGLMMCSNLKTLELLDCRTNDPNIFWEPFVLNSKIRLSKLTLVRVPINPKVIEIILKDSCMDLEEITFDKIVVESIPEILNILKSYCTNITYLKIFIIKYYFTQKLFKIIPSFTKLKSLIIRNSRLSFGNQFDKLGFCLPKSLRLFDMDLEISAFTLKRFLLNCSSPLERLILNYSVGFTNEHLEVILKYAKAKRNLKSIGFTYRSLPELFIPSFISEATEAKVKKFIEIYDPDDQDDCLF</sequence>
<name>A0A015KJK8_RHIIW</name>
<evidence type="ECO:0008006" key="3">
    <source>
        <dbReference type="Google" id="ProtNLM"/>
    </source>
</evidence>
<gene>
    <name evidence="1" type="ORF">RirG_111550</name>
</gene>
<organism evidence="1 2">
    <name type="scientific">Rhizophagus irregularis (strain DAOM 197198w)</name>
    <name type="common">Glomus intraradices</name>
    <dbReference type="NCBI Taxonomy" id="1432141"/>
    <lineage>
        <taxon>Eukaryota</taxon>
        <taxon>Fungi</taxon>
        <taxon>Fungi incertae sedis</taxon>
        <taxon>Mucoromycota</taxon>
        <taxon>Glomeromycotina</taxon>
        <taxon>Glomeromycetes</taxon>
        <taxon>Glomerales</taxon>
        <taxon>Glomeraceae</taxon>
        <taxon>Rhizophagus</taxon>
    </lineage>
</organism>
<proteinExistence type="predicted"/>